<dbReference type="HOGENOM" id="CLU_1286386_0_0_2"/>
<dbReference type="RefSeq" id="WP_014026132.1">
    <property type="nucleotide sequence ID" value="NC_015931.1"/>
</dbReference>
<keyword evidence="2" id="KW-1185">Reference proteome</keyword>
<dbReference type="Pfam" id="PF05942">
    <property type="entry name" value="PaREP1"/>
    <property type="match status" value="1"/>
</dbReference>
<dbReference type="AlphaFoldDB" id="G0EH05"/>
<name>G0EH05_PYRF1</name>
<dbReference type="Proteomes" id="UP000001037">
    <property type="component" value="Chromosome"/>
</dbReference>
<evidence type="ECO:0000313" key="1">
    <source>
        <dbReference type="EMBL" id="AEM38455.1"/>
    </source>
</evidence>
<organism evidence="1 2">
    <name type="scientific">Pyrolobus fumarii (strain DSM 11204 / 1A)</name>
    <dbReference type="NCBI Taxonomy" id="694429"/>
    <lineage>
        <taxon>Archaea</taxon>
        <taxon>Thermoproteota</taxon>
        <taxon>Thermoprotei</taxon>
        <taxon>Desulfurococcales</taxon>
        <taxon>Pyrodictiaceae</taxon>
        <taxon>Pyrolobus</taxon>
    </lineage>
</organism>
<gene>
    <name evidence="1" type="ordered locus">Pyrfu_0585</name>
</gene>
<protein>
    <submittedName>
        <fullName evidence="1">PaREP1 family protein</fullName>
    </submittedName>
</protein>
<accession>G0EH05</accession>
<dbReference type="InterPro" id="IPR010268">
    <property type="entry name" value="PaREP1"/>
</dbReference>
<dbReference type="GeneID" id="11139047"/>
<proteinExistence type="predicted"/>
<reference evidence="1 2" key="1">
    <citation type="journal article" date="2011" name="Stand. Genomic Sci.">
        <title>Complete genome sequence of the hyperthermophilic chemolithoautotroph Pyrolobus fumarii type strain (1A).</title>
        <authorList>
            <person name="Anderson I."/>
            <person name="Goker M."/>
            <person name="Nolan M."/>
            <person name="Lucas S."/>
            <person name="Hammon N."/>
            <person name="Deshpande S."/>
            <person name="Cheng J.F."/>
            <person name="Tapia R."/>
            <person name="Han C."/>
            <person name="Goodwin L."/>
            <person name="Pitluck S."/>
            <person name="Huntemann M."/>
            <person name="Liolios K."/>
            <person name="Ivanova N."/>
            <person name="Pagani I."/>
            <person name="Mavromatis K."/>
            <person name="Ovchinikova G."/>
            <person name="Pati A."/>
            <person name="Chen A."/>
            <person name="Palaniappan K."/>
            <person name="Land M."/>
            <person name="Hauser L."/>
            <person name="Brambilla E.M."/>
            <person name="Huber H."/>
            <person name="Yasawong M."/>
            <person name="Rohde M."/>
            <person name="Spring S."/>
            <person name="Abt B."/>
            <person name="Sikorski J."/>
            <person name="Wirth R."/>
            <person name="Detter J.C."/>
            <person name="Woyke T."/>
            <person name="Bristow J."/>
            <person name="Eisen J.A."/>
            <person name="Markowitz V."/>
            <person name="Hugenholtz P."/>
            <person name="Kyrpides N.C."/>
            <person name="Klenk H.P."/>
            <person name="Lapidus A."/>
        </authorList>
    </citation>
    <scope>NUCLEOTIDE SEQUENCE [LARGE SCALE GENOMIC DNA]</scope>
    <source>
        <strain evidence="2">DSM 11204 / 1A</strain>
    </source>
</reference>
<dbReference type="InParanoid" id="G0EH05"/>
<dbReference type="EMBL" id="CP002838">
    <property type="protein sequence ID" value="AEM38455.1"/>
    <property type="molecule type" value="Genomic_DNA"/>
</dbReference>
<dbReference type="KEGG" id="pfm:Pyrfu_0585"/>
<dbReference type="Gene3D" id="1.20.120.330">
    <property type="entry name" value="Nucleotidyltransferases domain 2"/>
    <property type="match status" value="1"/>
</dbReference>
<evidence type="ECO:0000313" key="2">
    <source>
        <dbReference type="Proteomes" id="UP000001037"/>
    </source>
</evidence>
<dbReference type="eggNOG" id="arCOG03722">
    <property type="taxonomic scope" value="Archaea"/>
</dbReference>
<sequence>MRERPKGDYSLFTDALLRSSVSSVSAYVRLLLPSVEMLVKISTTALPPRLRGRRDVDAASSGWGTRLARARARLAKAWRLLAEGLGDEAGEEAWRATIDAINAAAIAAWGIEAKSHQALRIIVAELYREGLDIRSEFGVAEALHNNYYDPGHPPETLQAMIANVERLIDRVEAWITTRTEKPRLPLIQPLAPLLPANLIRSITIPILRPVTRYG</sequence>